<accession>A0A7X2IZX2</accession>
<dbReference type="AlphaFoldDB" id="A0A7X2IZX2"/>
<dbReference type="OrthoDB" id="2880698at2"/>
<comment type="caution">
    <text evidence="1">The sequence shown here is derived from an EMBL/GenBank/DDBJ whole genome shotgun (WGS) entry which is preliminary data.</text>
</comment>
<organism evidence="1 2">
    <name type="scientific">Metabacillus lacus</name>
    <dbReference type="NCBI Taxonomy" id="1983721"/>
    <lineage>
        <taxon>Bacteria</taxon>
        <taxon>Bacillati</taxon>
        <taxon>Bacillota</taxon>
        <taxon>Bacilli</taxon>
        <taxon>Bacillales</taxon>
        <taxon>Bacillaceae</taxon>
        <taxon>Metabacillus</taxon>
    </lineage>
</organism>
<evidence type="ECO:0000313" key="2">
    <source>
        <dbReference type="Proteomes" id="UP000448867"/>
    </source>
</evidence>
<dbReference type="Proteomes" id="UP000448867">
    <property type="component" value="Unassembled WGS sequence"/>
</dbReference>
<dbReference type="EMBL" id="WKKI01000022">
    <property type="protein sequence ID" value="MRX72871.1"/>
    <property type="molecule type" value="Genomic_DNA"/>
</dbReference>
<proteinExistence type="predicted"/>
<dbReference type="RefSeq" id="WP_154308024.1">
    <property type="nucleotide sequence ID" value="NZ_WKKI01000022.1"/>
</dbReference>
<protein>
    <submittedName>
        <fullName evidence="1">Uncharacterized protein</fullName>
    </submittedName>
</protein>
<evidence type="ECO:0000313" key="1">
    <source>
        <dbReference type="EMBL" id="MRX72871.1"/>
    </source>
</evidence>
<name>A0A7X2IZX2_9BACI</name>
<reference evidence="1 2" key="1">
    <citation type="submission" date="2019-11" db="EMBL/GenBank/DDBJ databases">
        <title>Bacillus lacus genome.</title>
        <authorList>
            <person name="Allen C.J."/>
            <person name="Newman J.D."/>
        </authorList>
    </citation>
    <scope>NUCLEOTIDE SEQUENCE [LARGE SCALE GENOMIC DNA]</scope>
    <source>
        <strain evidence="1 2">KCTC 33946</strain>
    </source>
</reference>
<sequence>MGGFVILLKDYENESKVVYRYGPKEHIMGKIELNKETKMFSEIEPIVDENHSNNFYFDRAAQRMARCLIREGGIFPEKMTFDS</sequence>
<keyword evidence="2" id="KW-1185">Reference proteome</keyword>
<gene>
    <name evidence="1" type="ORF">GJU40_12045</name>
</gene>